<evidence type="ECO:0000256" key="1">
    <source>
        <dbReference type="ARBA" id="ARBA00022598"/>
    </source>
</evidence>
<name>A0A6S8KAW6_DUNTE</name>
<dbReference type="SUPFAM" id="SSF56059">
    <property type="entry name" value="Glutathione synthetase ATP-binding domain-like"/>
    <property type="match status" value="1"/>
</dbReference>
<evidence type="ECO:0000256" key="3">
    <source>
        <dbReference type="ARBA" id="ARBA00022840"/>
    </source>
</evidence>
<evidence type="ECO:0000313" key="12">
    <source>
        <dbReference type="EMBL" id="CAE0496483.1"/>
    </source>
</evidence>
<dbReference type="EMBL" id="HBIP01019467">
    <property type="protein sequence ID" value="CAE0496481.1"/>
    <property type="molecule type" value="Transcribed_RNA"/>
</dbReference>
<protein>
    <recommendedName>
        <fullName evidence="4">Tubulin--tyrosine ligase-like protein 5</fullName>
    </recommendedName>
</protein>
<dbReference type="EMBL" id="HBIP01019468">
    <property type="protein sequence ID" value="CAE0496482.1"/>
    <property type="molecule type" value="Transcribed_RNA"/>
</dbReference>
<evidence type="ECO:0000313" key="9">
    <source>
        <dbReference type="EMBL" id="CAE0496480.1"/>
    </source>
</evidence>
<dbReference type="AlphaFoldDB" id="A0A6S8KAW6"/>
<evidence type="ECO:0000256" key="6">
    <source>
        <dbReference type="SAM" id="MobiDB-lite"/>
    </source>
</evidence>
<evidence type="ECO:0000256" key="4">
    <source>
        <dbReference type="ARBA" id="ARBA00041448"/>
    </source>
</evidence>
<dbReference type="GO" id="GO:0000226">
    <property type="term" value="P:microtubule cytoskeleton organization"/>
    <property type="evidence" value="ECO:0007669"/>
    <property type="project" value="TreeGrafter"/>
</dbReference>
<dbReference type="EMBL" id="HBIP01019466">
    <property type="protein sequence ID" value="CAE0496480.1"/>
    <property type="molecule type" value="Transcribed_RNA"/>
</dbReference>
<evidence type="ECO:0000313" key="8">
    <source>
        <dbReference type="EMBL" id="CAE0496479.1"/>
    </source>
</evidence>
<dbReference type="PROSITE" id="PS51221">
    <property type="entry name" value="TTL"/>
    <property type="match status" value="1"/>
</dbReference>
<dbReference type="EMBL" id="HBIP01019469">
    <property type="protein sequence ID" value="CAE0496483.1"/>
    <property type="molecule type" value="Transcribed_RNA"/>
</dbReference>
<dbReference type="InterPro" id="IPR004344">
    <property type="entry name" value="TTL/TTLL_fam"/>
</dbReference>
<dbReference type="EMBL" id="HBIP01019464">
    <property type="protein sequence ID" value="CAE0496478.1"/>
    <property type="molecule type" value="Transcribed_RNA"/>
</dbReference>
<keyword evidence="3" id="KW-0067">ATP-binding</keyword>
<feature type="region of interest" description="Disordered" evidence="6">
    <location>
        <begin position="1"/>
        <end position="45"/>
    </location>
</feature>
<dbReference type="GO" id="GO:0036064">
    <property type="term" value="C:ciliary basal body"/>
    <property type="evidence" value="ECO:0007669"/>
    <property type="project" value="TreeGrafter"/>
</dbReference>
<evidence type="ECO:0000256" key="2">
    <source>
        <dbReference type="ARBA" id="ARBA00022741"/>
    </source>
</evidence>
<keyword evidence="1" id="KW-0436">Ligase</keyword>
<dbReference type="PANTHER" id="PTHR12241">
    <property type="entry name" value="TUBULIN POLYGLUTAMYLASE"/>
    <property type="match status" value="1"/>
</dbReference>
<keyword evidence="2" id="KW-0547">Nucleotide-binding</keyword>
<evidence type="ECO:0000313" key="7">
    <source>
        <dbReference type="EMBL" id="CAE0496478.1"/>
    </source>
</evidence>
<dbReference type="EMBL" id="HBIP01019465">
    <property type="protein sequence ID" value="CAE0496479.1"/>
    <property type="molecule type" value="Transcribed_RNA"/>
</dbReference>
<dbReference type="PANTHER" id="PTHR12241:SF145">
    <property type="entry name" value="TUBULIN POLYGLUTAMYLASE TTLL5"/>
    <property type="match status" value="1"/>
</dbReference>
<proteinExistence type="predicted"/>
<gene>
    <name evidence="7" type="ORF">DTER00134_LOCUS11551</name>
    <name evidence="8" type="ORF">DTER00134_LOCUS11552</name>
    <name evidence="9" type="ORF">DTER00134_LOCUS11553</name>
    <name evidence="10" type="ORF">DTER00134_LOCUS11554</name>
    <name evidence="11" type="ORF">DTER00134_LOCUS11555</name>
    <name evidence="12" type="ORF">DTER00134_LOCUS11556</name>
</gene>
<dbReference type="Pfam" id="PF03133">
    <property type="entry name" value="TTL"/>
    <property type="match status" value="1"/>
</dbReference>
<dbReference type="GO" id="GO:0070740">
    <property type="term" value="F:tubulin-glutamic acid ligase activity"/>
    <property type="evidence" value="ECO:0007669"/>
    <property type="project" value="TreeGrafter"/>
</dbReference>
<evidence type="ECO:0000256" key="5">
    <source>
        <dbReference type="ARBA" id="ARBA00049274"/>
    </source>
</evidence>
<comment type="catalytic activity">
    <reaction evidence="5">
        <text>L-glutamyl-[protein] + L-glutamate + ATP = gamma-L-glutamyl-L-glutamyl-[protein] + ADP + phosphate + H(+)</text>
        <dbReference type="Rhea" id="RHEA:60144"/>
        <dbReference type="Rhea" id="RHEA-COMP:10208"/>
        <dbReference type="Rhea" id="RHEA-COMP:15517"/>
        <dbReference type="ChEBI" id="CHEBI:15378"/>
        <dbReference type="ChEBI" id="CHEBI:29973"/>
        <dbReference type="ChEBI" id="CHEBI:29985"/>
        <dbReference type="ChEBI" id="CHEBI:30616"/>
        <dbReference type="ChEBI" id="CHEBI:43474"/>
        <dbReference type="ChEBI" id="CHEBI:143622"/>
        <dbReference type="ChEBI" id="CHEBI:456216"/>
    </reaction>
    <physiologicalReaction direction="left-to-right" evidence="5">
        <dbReference type="Rhea" id="RHEA:60145"/>
    </physiologicalReaction>
</comment>
<evidence type="ECO:0000313" key="11">
    <source>
        <dbReference type="EMBL" id="CAE0496482.1"/>
    </source>
</evidence>
<evidence type="ECO:0000313" key="10">
    <source>
        <dbReference type="EMBL" id="CAE0496481.1"/>
    </source>
</evidence>
<dbReference type="Gene3D" id="3.30.470.20">
    <property type="entry name" value="ATP-grasp fold, B domain"/>
    <property type="match status" value="1"/>
</dbReference>
<reference evidence="11" key="1">
    <citation type="submission" date="2021-01" db="EMBL/GenBank/DDBJ databases">
        <authorList>
            <person name="Corre E."/>
            <person name="Pelletier E."/>
            <person name="Niang G."/>
            <person name="Scheremetjew M."/>
            <person name="Finn R."/>
            <person name="Kale V."/>
            <person name="Holt S."/>
            <person name="Cochrane G."/>
            <person name="Meng A."/>
            <person name="Brown T."/>
            <person name="Cohen L."/>
        </authorList>
    </citation>
    <scope>NUCLEOTIDE SEQUENCE</scope>
    <source>
        <strain evidence="11">CCMP1320</strain>
    </source>
</reference>
<dbReference type="GO" id="GO:0015631">
    <property type="term" value="F:tubulin binding"/>
    <property type="evidence" value="ECO:0007669"/>
    <property type="project" value="TreeGrafter"/>
</dbReference>
<accession>A0A6S8KAW6</accession>
<feature type="compositionally biased region" description="Low complexity" evidence="6">
    <location>
        <begin position="1"/>
        <end position="40"/>
    </location>
</feature>
<dbReference type="GO" id="GO:0005524">
    <property type="term" value="F:ATP binding"/>
    <property type="evidence" value="ECO:0007669"/>
    <property type="project" value="UniProtKB-KW"/>
</dbReference>
<organism evidence="11">
    <name type="scientific">Dunaliella tertiolecta</name>
    <name type="common">Green alga</name>
    <dbReference type="NCBI Taxonomy" id="3047"/>
    <lineage>
        <taxon>Eukaryota</taxon>
        <taxon>Viridiplantae</taxon>
        <taxon>Chlorophyta</taxon>
        <taxon>core chlorophytes</taxon>
        <taxon>Chlorophyceae</taxon>
        <taxon>CS clade</taxon>
        <taxon>Chlamydomonadales</taxon>
        <taxon>Dunaliellaceae</taxon>
        <taxon>Dunaliella</taxon>
    </lineage>
</organism>
<sequence length="552" mass="61532">MRLGLAIPSSHAPGSSSHAHPSRQSSCPTAHNNSSSSAASWEQQQAPAEDAKASACIKKPIRSRSFLFWLLGRGRGPLPPIFTLPALVLDPGPLPVDVESHVLPGRPTFRYWIDFQVLNSPSSAALLERAFRMVGGVCTGGPAKMHKSAAALQKCKDYGYMHMGEWDVLWSITAKAMLAAEILRPGQLVGILPGFLCITRKTSLVRSLRTVYGDTCAFTIVPRTFKLPEELDDWADWISKHSQEDTGLWMLKNNKQRGTGLRLVRTCDAFAACFETTKRPGLEGVMLYRWYLAQQYISKPLLIDGCKFGVRVWVLVPELVPLRAYMHVNGLVLFSSQRYDINDAASADAEVAPGHLTNYAQNEDGTVWSLGQLATHMGRGPFGALWQDMQRSTAMVLAAALPRALEVQAQMLLPPHSCFQFFGLDFLVDSCCKTWLLEVNATPSMKVEHAEPATERMIHGQKWPVIQDMVHMLGICPERFHSPPLKPHKDLNFLPSELQRRGGFVPLMHLFPEETPDGMRILPWHPLDQQMRAWCRTGAYMQHACPVHPACR</sequence>